<sequence length="125" mass="14049">MSVWLFSMLVQTRLCIAHLKLRIFHSTFQSDFSFVTYVCQFSCSSEMTSNFSNLPDAQRVELTEIATSIAYPGREISDTDVSFEMRGNQRIVNIWVDADRIMKVINEGIAASRTGGLSVNASIAR</sequence>
<accession>A0A5K3G0K0</accession>
<dbReference type="WBParaSite" id="MCU_012502-RC">
    <property type="protein sequence ID" value="MCU_012502-RC"/>
    <property type="gene ID" value="MCU_012502"/>
</dbReference>
<evidence type="ECO:0000256" key="1">
    <source>
        <dbReference type="SAM" id="SignalP"/>
    </source>
</evidence>
<reference evidence="2" key="1">
    <citation type="submission" date="2019-11" db="UniProtKB">
        <authorList>
            <consortium name="WormBaseParasite"/>
        </authorList>
    </citation>
    <scope>IDENTIFICATION</scope>
</reference>
<dbReference type="AlphaFoldDB" id="A0A5K3G0K0"/>
<feature type="chain" id="PRO_5024330848" evidence="1">
    <location>
        <begin position="18"/>
        <end position="125"/>
    </location>
</feature>
<protein>
    <submittedName>
        <fullName evidence="2">Mechanosensitive ion channel family protein</fullName>
    </submittedName>
</protein>
<organism evidence="2">
    <name type="scientific">Mesocestoides corti</name>
    <name type="common">Flatworm</name>
    <dbReference type="NCBI Taxonomy" id="53468"/>
    <lineage>
        <taxon>Eukaryota</taxon>
        <taxon>Metazoa</taxon>
        <taxon>Spiralia</taxon>
        <taxon>Lophotrochozoa</taxon>
        <taxon>Platyhelminthes</taxon>
        <taxon>Cestoda</taxon>
        <taxon>Eucestoda</taxon>
        <taxon>Cyclophyllidea</taxon>
        <taxon>Mesocestoididae</taxon>
        <taxon>Mesocestoides</taxon>
    </lineage>
</organism>
<feature type="signal peptide" evidence="1">
    <location>
        <begin position="1"/>
        <end position="17"/>
    </location>
</feature>
<name>A0A5K3G0K0_MESCO</name>
<proteinExistence type="predicted"/>
<evidence type="ECO:0000313" key="2">
    <source>
        <dbReference type="WBParaSite" id="MCU_012502-RC"/>
    </source>
</evidence>
<keyword evidence="1" id="KW-0732">Signal</keyword>